<feature type="compositionally biased region" description="Pro residues" evidence="2">
    <location>
        <begin position="98"/>
        <end position="114"/>
    </location>
</feature>
<evidence type="ECO:0008006" key="7">
    <source>
        <dbReference type="Google" id="ProtNLM"/>
    </source>
</evidence>
<dbReference type="EMBL" id="PFBP01000041">
    <property type="protein sequence ID" value="PIT89670.1"/>
    <property type="molecule type" value="Genomic_DNA"/>
</dbReference>
<evidence type="ECO:0000313" key="5">
    <source>
        <dbReference type="EMBL" id="PIT89670.1"/>
    </source>
</evidence>
<protein>
    <recommendedName>
        <fullName evidence="7">CBM6 domain-containing protein</fullName>
    </recommendedName>
</protein>
<name>A0A2M6WA15_9BACT</name>
<sequence>MDFGHPTYNRPETGWAEHVPICILSITNPEGKLCWEFFNNTWRRWPNSYTKIPTGEWLLDEGYHTFKFTEPNGQDIQGTGFSVYTYEGNDQNADIALPEPPPEPPSPEPPPSEPEPWQITLEAENMQADPGTGDIWGDYRIIWSEGEIWSSLDFSSGNYGFKIRARGDCAKNEWPLMEFRIDDEEISSVEVRSSNWQDYGFDVYLTDGIHKIAVAFTNDYYHQPEDRNLYVDKIVIESEDAGSLPAPEPEPPPVNDEEILNEAFDHSLGMFEPEIHQNVNAAIIWRDDYLSTQGVAVIDVYTPGSYYSVQLKTQIPIQANAHYKLDFRAMANVDRPIILELCQENEPWTFYGFWQEMNISSFWQDYACVFTATHNDNQARLTFHAGGIDGSIYLDWVKVTKLASAKPLPQEKISDLPDDFILFQNHPNPFNPATTISFALPQEQNVVLKVFDALFYFPKVVFLV</sequence>
<dbReference type="InterPro" id="IPR008979">
    <property type="entry name" value="Galactose-bd-like_sf"/>
</dbReference>
<dbReference type="SUPFAM" id="SSF49785">
    <property type="entry name" value="Galactose-binding domain-like"/>
    <property type="match status" value="2"/>
</dbReference>
<dbReference type="Gene3D" id="2.60.60.40">
    <property type="match status" value="1"/>
</dbReference>
<evidence type="ECO:0000256" key="1">
    <source>
        <dbReference type="ARBA" id="ARBA00022801"/>
    </source>
</evidence>
<feature type="region of interest" description="Disordered" evidence="2">
    <location>
        <begin position="91"/>
        <end position="116"/>
    </location>
</feature>
<feature type="domain" description="Carbohydrate binding module xylan-binding" evidence="4">
    <location>
        <begin position="161"/>
        <end position="243"/>
    </location>
</feature>
<dbReference type="InterPro" id="IPR003305">
    <property type="entry name" value="CenC_carb-bd"/>
</dbReference>
<evidence type="ECO:0000256" key="2">
    <source>
        <dbReference type="SAM" id="MobiDB-lite"/>
    </source>
</evidence>
<accession>A0A2M6WA15</accession>
<proteinExistence type="predicted"/>
<organism evidence="5 6">
    <name type="scientific">Candidatus Kuenenbacteria bacterium CG10_big_fil_rev_8_21_14_0_10_36_11</name>
    <dbReference type="NCBI Taxonomy" id="1974618"/>
    <lineage>
        <taxon>Bacteria</taxon>
        <taxon>Candidatus Kueneniibacteriota</taxon>
    </lineage>
</organism>
<evidence type="ECO:0000259" key="4">
    <source>
        <dbReference type="Pfam" id="PF16841"/>
    </source>
</evidence>
<evidence type="ECO:0000313" key="6">
    <source>
        <dbReference type="Proteomes" id="UP000231464"/>
    </source>
</evidence>
<dbReference type="Gene3D" id="2.60.120.260">
    <property type="entry name" value="Galactose-binding domain-like"/>
    <property type="match status" value="1"/>
</dbReference>
<comment type="caution">
    <text evidence="5">The sequence shown here is derived from an EMBL/GenBank/DDBJ whole genome shotgun (WGS) entry which is preliminary data.</text>
</comment>
<dbReference type="InterPro" id="IPR031768">
    <property type="entry name" value="CBM60_xylan-bd"/>
</dbReference>
<dbReference type="Pfam" id="PF02018">
    <property type="entry name" value="CBM_4_9"/>
    <property type="match status" value="1"/>
</dbReference>
<evidence type="ECO:0000259" key="3">
    <source>
        <dbReference type="Pfam" id="PF02018"/>
    </source>
</evidence>
<gene>
    <name evidence="5" type="ORF">COU23_02690</name>
</gene>
<feature type="domain" description="CBM-cenC" evidence="3">
    <location>
        <begin position="290"/>
        <end position="386"/>
    </location>
</feature>
<dbReference type="Pfam" id="PF16841">
    <property type="entry name" value="CBM60"/>
    <property type="match status" value="1"/>
</dbReference>
<dbReference type="GO" id="GO:0016798">
    <property type="term" value="F:hydrolase activity, acting on glycosyl bonds"/>
    <property type="evidence" value="ECO:0007669"/>
    <property type="project" value="InterPro"/>
</dbReference>
<dbReference type="Proteomes" id="UP000231464">
    <property type="component" value="Unassembled WGS sequence"/>
</dbReference>
<dbReference type="AlphaFoldDB" id="A0A2M6WA15"/>
<keyword evidence="1" id="KW-0378">Hydrolase</keyword>
<reference evidence="6" key="1">
    <citation type="submission" date="2017-09" db="EMBL/GenBank/DDBJ databases">
        <title>Depth-based differentiation of microbial function through sediment-hosted aquifers and enrichment of novel symbionts in the deep terrestrial subsurface.</title>
        <authorList>
            <person name="Probst A.J."/>
            <person name="Ladd B."/>
            <person name="Jarett J.K."/>
            <person name="Geller-Mcgrath D.E."/>
            <person name="Sieber C.M.K."/>
            <person name="Emerson J.B."/>
            <person name="Anantharaman K."/>
            <person name="Thomas B.C."/>
            <person name="Malmstrom R."/>
            <person name="Stieglmeier M."/>
            <person name="Klingl A."/>
            <person name="Woyke T."/>
            <person name="Ryan C.M."/>
            <person name="Banfield J.F."/>
        </authorList>
    </citation>
    <scope>NUCLEOTIDE SEQUENCE [LARGE SCALE GENOMIC DNA]</scope>
</reference>